<dbReference type="Proteomes" id="UP001347796">
    <property type="component" value="Unassembled WGS sequence"/>
</dbReference>
<reference evidence="2 3" key="1">
    <citation type="submission" date="2024-01" db="EMBL/GenBank/DDBJ databases">
        <title>The genome of the rayed Mediterranean limpet Patella caerulea (Linnaeus, 1758).</title>
        <authorList>
            <person name="Anh-Thu Weber A."/>
            <person name="Halstead-Nussloch G."/>
        </authorList>
    </citation>
    <scope>NUCLEOTIDE SEQUENCE [LARGE SCALE GENOMIC DNA]</scope>
    <source>
        <strain evidence="2">AATW-2023a</strain>
        <tissue evidence="2">Whole specimen</tissue>
    </source>
</reference>
<feature type="compositionally biased region" description="Polar residues" evidence="1">
    <location>
        <begin position="314"/>
        <end position="331"/>
    </location>
</feature>
<feature type="region of interest" description="Disordered" evidence="1">
    <location>
        <begin position="288"/>
        <end position="336"/>
    </location>
</feature>
<sequence>MRARSTIDRDYSSDYDSGPCPTWMKTLEDKYKRLHMKIVFNTNSARCRPRPSGASSTVSGGGRYSRISQRLRATPLRGPRTISPCTEHNFVKSENGTSDDVIINNAFEKDVTPIDDVKEQTIECDQNNVDDLSELKSEGSSGKEPSSNMDYFRNSANSSSVRDMIQRRSHNKKIVSKSGENGDTSKRFHRPDTYKTVKSCPSTFNEADLPADVHHDKKTDVENSPKKRRSKLFQRMSKEAQTAINETLCEKKKESVGIGREKSFMLNNYNNLMRTSRTEMCAPNVCQNGKDSIPDRPRSCDPRPTNTSSSSSSLLTVNKTRLPEISSSRTDSSPKDIRQRNVILPGVGRYQIPVGLPREQTFQVTGAEYDIRYREVINCERADSVTPPSDILEQAIMKCQEWLTKYAVYAKR</sequence>
<keyword evidence="3" id="KW-1185">Reference proteome</keyword>
<dbReference type="EMBL" id="JAZGQO010000021">
    <property type="protein sequence ID" value="KAK6166230.1"/>
    <property type="molecule type" value="Genomic_DNA"/>
</dbReference>
<name>A0AAN8IVK6_PATCE</name>
<organism evidence="2 3">
    <name type="scientific">Patella caerulea</name>
    <name type="common">Rayed Mediterranean limpet</name>
    <dbReference type="NCBI Taxonomy" id="87958"/>
    <lineage>
        <taxon>Eukaryota</taxon>
        <taxon>Metazoa</taxon>
        <taxon>Spiralia</taxon>
        <taxon>Lophotrochozoa</taxon>
        <taxon>Mollusca</taxon>
        <taxon>Gastropoda</taxon>
        <taxon>Patellogastropoda</taxon>
        <taxon>Patelloidea</taxon>
        <taxon>Patellidae</taxon>
        <taxon>Patella</taxon>
    </lineage>
</organism>
<evidence type="ECO:0000313" key="3">
    <source>
        <dbReference type="Proteomes" id="UP001347796"/>
    </source>
</evidence>
<proteinExistence type="predicted"/>
<evidence type="ECO:0000313" key="2">
    <source>
        <dbReference type="EMBL" id="KAK6166230.1"/>
    </source>
</evidence>
<gene>
    <name evidence="2" type="ORF">SNE40_022977</name>
</gene>
<protein>
    <submittedName>
        <fullName evidence="2">Uncharacterized protein</fullName>
    </submittedName>
</protein>
<comment type="caution">
    <text evidence="2">The sequence shown here is derived from an EMBL/GenBank/DDBJ whole genome shotgun (WGS) entry which is preliminary data.</text>
</comment>
<dbReference type="AlphaFoldDB" id="A0AAN8IVK6"/>
<feature type="compositionally biased region" description="Basic and acidic residues" evidence="1">
    <location>
        <begin position="292"/>
        <end position="301"/>
    </location>
</feature>
<feature type="region of interest" description="Disordered" evidence="1">
    <location>
        <begin position="172"/>
        <end position="194"/>
    </location>
</feature>
<feature type="compositionally biased region" description="Basic and acidic residues" evidence="1">
    <location>
        <begin position="183"/>
        <end position="194"/>
    </location>
</feature>
<accession>A0AAN8IVK6</accession>
<evidence type="ECO:0000256" key="1">
    <source>
        <dbReference type="SAM" id="MobiDB-lite"/>
    </source>
</evidence>
<feature type="compositionally biased region" description="Low complexity" evidence="1">
    <location>
        <begin position="138"/>
        <end position="147"/>
    </location>
</feature>
<feature type="region of interest" description="Disordered" evidence="1">
    <location>
        <begin position="126"/>
        <end position="153"/>
    </location>
</feature>